<reference evidence="5 6" key="1">
    <citation type="submission" date="2018-08" db="EMBL/GenBank/DDBJ databases">
        <title>The metabolism and importance of syntrophic acetate oxidation coupled to methane or sulfide production in haloalkaline environments.</title>
        <authorList>
            <person name="Timmers P.H.A."/>
            <person name="Vavourakis C.D."/>
            <person name="Sorokin D.Y."/>
            <person name="Sinninghe Damste J.S."/>
            <person name="Muyzer G."/>
            <person name="Stams A.J.M."/>
            <person name="Plugge C.M."/>
        </authorList>
    </citation>
    <scope>NUCLEOTIDE SEQUENCE [LARGE SCALE GENOMIC DNA]</scope>
    <source>
        <strain evidence="5">MSAO_Bac1</strain>
    </source>
</reference>
<evidence type="ECO:0000256" key="3">
    <source>
        <dbReference type="ARBA" id="ARBA00023014"/>
    </source>
</evidence>
<dbReference type="GO" id="GO:0046872">
    <property type="term" value="F:metal ion binding"/>
    <property type="evidence" value="ECO:0007669"/>
    <property type="project" value="UniProtKB-KW"/>
</dbReference>
<dbReference type="SUPFAM" id="SSF54862">
    <property type="entry name" value="4Fe-4S ferredoxins"/>
    <property type="match status" value="1"/>
</dbReference>
<dbReference type="PROSITE" id="PS00198">
    <property type="entry name" value="4FE4S_FER_1"/>
    <property type="match status" value="1"/>
</dbReference>
<evidence type="ECO:0000313" key="6">
    <source>
        <dbReference type="Proteomes" id="UP000285138"/>
    </source>
</evidence>
<dbReference type="InterPro" id="IPR002586">
    <property type="entry name" value="CobQ/CobB/MinD/ParA_Nub-bd_dom"/>
</dbReference>
<dbReference type="InterPro" id="IPR017896">
    <property type="entry name" value="4Fe4S_Fe-S-bd"/>
</dbReference>
<dbReference type="CDD" id="cd03110">
    <property type="entry name" value="SIMIBI_bact_arch"/>
    <property type="match status" value="1"/>
</dbReference>
<dbReference type="AlphaFoldDB" id="A0A424YIW0"/>
<dbReference type="Pfam" id="PF01656">
    <property type="entry name" value="CbiA"/>
    <property type="match status" value="1"/>
</dbReference>
<evidence type="ECO:0000256" key="1">
    <source>
        <dbReference type="ARBA" id="ARBA00022723"/>
    </source>
</evidence>
<comment type="caution">
    <text evidence="5">The sequence shown here is derived from an EMBL/GenBank/DDBJ whole genome shotgun (WGS) entry which is preliminary data.</text>
</comment>
<dbReference type="InterPro" id="IPR017900">
    <property type="entry name" value="4Fe4S_Fe_S_CS"/>
</dbReference>
<dbReference type="EMBL" id="QZAA01000024">
    <property type="protein sequence ID" value="RQD78364.1"/>
    <property type="molecule type" value="Genomic_DNA"/>
</dbReference>
<dbReference type="PROSITE" id="PS51379">
    <property type="entry name" value="4FE4S_FER_2"/>
    <property type="match status" value="2"/>
</dbReference>
<dbReference type="PANTHER" id="PTHR43063:SF1">
    <property type="entry name" value="4FE-4S CLUSTER CONTAINING PARA FAMILY ATPASE PROTEIN"/>
    <property type="match status" value="1"/>
</dbReference>
<feature type="domain" description="4Fe-4S ferredoxin-type" evidence="4">
    <location>
        <begin position="90"/>
        <end position="119"/>
    </location>
</feature>
<name>A0A424YIW0_9FIRM</name>
<dbReference type="SUPFAM" id="SSF52540">
    <property type="entry name" value="P-loop containing nucleoside triphosphate hydrolases"/>
    <property type="match status" value="1"/>
</dbReference>
<dbReference type="GO" id="GO:0051536">
    <property type="term" value="F:iron-sulfur cluster binding"/>
    <property type="evidence" value="ECO:0007669"/>
    <property type="project" value="UniProtKB-KW"/>
</dbReference>
<keyword evidence="2" id="KW-0408">Iron</keyword>
<organism evidence="5 6">
    <name type="scientific">Candidatus Syntrophonatronum acetioxidans</name>
    <dbReference type="NCBI Taxonomy" id="1795816"/>
    <lineage>
        <taxon>Bacteria</taxon>
        <taxon>Bacillati</taxon>
        <taxon>Bacillota</taxon>
        <taxon>Clostridia</taxon>
        <taxon>Eubacteriales</taxon>
        <taxon>Syntrophomonadaceae</taxon>
        <taxon>Candidatus Syntrophonatronum</taxon>
    </lineage>
</organism>
<dbReference type="PANTHER" id="PTHR43063">
    <property type="entry name" value="4FE-4S CLUSTER CONTAINING PARA FAMILY ATPASE PROTEIN"/>
    <property type="match status" value="1"/>
</dbReference>
<proteinExistence type="predicted"/>
<keyword evidence="1" id="KW-0479">Metal-binding</keyword>
<dbReference type="InterPro" id="IPR027417">
    <property type="entry name" value="P-loop_NTPase"/>
</dbReference>
<sequence length="283" mass="31380">MKVAVASGKGGTGKTTVAVNLANLIKEDYQVYLLDCDVEEPNAHLFLKPSFEKSYPHTVPVPRVNQDNCDYCGHCSQVCAFNALAVLKEKVLFYEHMCHSCGSCIYFCPREAMVEIPREIGLMEVGFCQGMGFVHGILNIGEAMAPPLIKEVKKYQDLAQVTVIDVSPGTSCPVVASLKNIDFCLIVTEATPFGLNDLDLLVQLLKELQVPFGVVVNRSDLGDDGVEKYCRKEEIPVLLKLPFDREIARLNAEGVSLIGEIPWVREAFQGLWLEIKELMKFHG</sequence>
<protein>
    <submittedName>
        <fullName evidence="5">(4Fe-4S)-binding protein</fullName>
    </submittedName>
</protein>
<keyword evidence="3" id="KW-0411">Iron-sulfur</keyword>
<dbReference type="Proteomes" id="UP000285138">
    <property type="component" value="Unassembled WGS sequence"/>
</dbReference>
<feature type="domain" description="4Fe-4S ferredoxin-type" evidence="4">
    <location>
        <begin position="60"/>
        <end position="89"/>
    </location>
</feature>
<gene>
    <name evidence="5" type="ORF">D5R97_00515</name>
</gene>
<dbReference type="Gene3D" id="3.40.50.300">
    <property type="entry name" value="P-loop containing nucleotide triphosphate hydrolases"/>
    <property type="match status" value="1"/>
</dbReference>
<evidence type="ECO:0000259" key="4">
    <source>
        <dbReference type="PROSITE" id="PS51379"/>
    </source>
</evidence>
<evidence type="ECO:0000313" key="5">
    <source>
        <dbReference type="EMBL" id="RQD78364.1"/>
    </source>
</evidence>
<dbReference type="Gene3D" id="3.30.70.20">
    <property type="match status" value="1"/>
</dbReference>
<accession>A0A424YIW0</accession>
<evidence type="ECO:0000256" key="2">
    <source>
        <dbReference type="ARBA" id="ARBA00023004"/>
    </source>
</evidence>